<dbReference type="InterPro" id="IPR011650">
    <property type="entry name" value="Peptidase_M20_dimer"/>
</dbReference>
<name>A0A6I2F8P7_9MICO</name>
<dbReference type="AlphaFoldDB" id="A0A6I2F8P7"/>
<feature type="domain" description="Peptidase M20 dimerisation" evidence="5">
    <location>
        <begin position="219"/>
        <end position="366"/>
    </location>
</feature>
<keyword evidence="7" id="KW-1185">Reference proteome</keyword>
<evidence type="ECO:0000256" key="2">
    <source>
        <dbReference type="ARBA" id="ARBA00022723"/>
    </source>
</evidence>
<proteinExistence type="predicted"/>
<dbReference type="PANTHER" id="PTHR43270:SF12">
    <property type="entry name" value="SUCCINYL-DIAMINOPIMELATE DESUCCINYLASE"/>
    <property type="match status" value="1"/>
</dbReference>
<keyword evidence="2" id="KW-0479">Metal-binding</keyword>
<dbReference type="SUPFAM" id="SSF53187">
    <property type="entry name" value="Zn-dependent exopeptidases"/>
    <property type="match status" value="1"/>
</dbReference>
<accession>A0A6I2F8P7</accession>
<organism evidence="6 7">
    <name type="scientific">Agromyces agglutinans</name>
    <dbReference type="NCBI Taxonomy" id="2662258"/>
    <lineage>
        <taxon>Bacteria</taxon>
        <taxon>Bacillati</taxon>
        <taxon>Actinomycetota</taxon>
        <taxon>Actinomycetes</taxon>
        <taxon>Micrococcales</taxon>
        <taxon>Microbacteriaceae</taxon>
        <taxon>Agromyces</taxon>
    </lineage>
</organism>
<dbReference type="PANTHER" id="PTHR43270">
    <property type="entry name" value="BETA-ALA-HIS DIPEPTIDASE"/>
    <property type="match status" value="1"/>
</dbReference>
<dbReference type="RefSeq" id="WP_153682898.1">
    <property type="nucleotide sequence ID" value="NZ_WJIF01000001.1"/>
</dbReference>
<dbReference type="EMBL" id="WJIF01000001">
    <property type="protein sequence ID" value="MRG58373.1"/>
    <property type="molecule type" value="Genomic_DNA"/>
</dbReference>
<gene>
    <name evidence="6" type="ORF">GE115_00570</name>
</gene>
<dbReference type="Pfam" id="PF01546">
    <property type="entry name" value="Peptidase_M20"/>
    <property type="match status" value="1"/>
</dbReference>
<dbReference type="Proteomes" id="UP000431080">
    <property type="component" value="Unassembled WGS sequence"/>
</dbReference>
<dbReference type="NCBIfam" id="NF005914">
    <property type="entry name" value="PRK07907.1"/>
    <property type="match status" value="1"/>
</dbReference>
<evidence type="ECO:0000256" key="4">
    <source>
        <dbReference type="SAM" id="MobiDB-lite"/>
    </source>
</evidence>
<dbReference type="Gene3D" id="3.40.630.10">
    <property type="entry name" value="Zn peptidases"/>
    <property type="match status" value="1"/>
</dbReference>
<dbReference type="Gene3D" id="3.30.70.360">
    <property type="match status" value="1"/>
</dbReference>
<evidence type="ECO:0000256" key="3">
    <source>
        <dbReference type="ARBA" id="ARBA00022801"/>
    </source>
</evidence>
<dbReference type="Pfam" id="PF07687">
    <property type="entry name" value="M20_dimer"/>
    <property type="match status" value="1"/>
</dbReference>
<keyword evidence="1" id="KW-0645">Protease</keyword>
<evidence type="ECO:0000313" key="7">
    <source>
        <dbReference type="Proteomes" id="UP000431080"/>
    </source>
</evidence>
<dbReference type="InterPro" id="IPR002933">
    <property type="entry name" value="Peptidase_M20"/>
</dbReference>
<dbReference type="InterPro" id="IPR051458">
    <property type="entry name" value="Cyt/Met_Dipeptidase"/>
</dbReference>
<reference evidence="6 7" key="1">
    <citation type="submission" date="2019-10" db="EMBL/GenBank/DDBJ databases">
        <authorList>
            <person name="Nie G."/>
            <person name="Ming H."/>
            <person name="Yi B."/>
        </authorList>
    </citation>
    <scope>NUCLEOTIDE SEQUENCE [LARGE SCALE GENOMIC DNA]</scope>
    <source>
        <strain evidence="6 7">CFH 90414</strain>
    </source>
</reference>
<evidence type="ECO:0000259" key="5">
    <source>
        <dbReference type="Pfam" id="PF07687"/>
    </source>
</evidence>
<dbReference type="GO" id="GO:0046872">
    <property type="term" value="F:metal ion binding"/>
    <property type="evidence" value="ECO:0007669"/>
    <property type="project" value="UniProtKB-KW"/>
</dbReference>
<dbReference type="GO" id="GO:0006508">
    <property type="term" value="P:proteolysis"/>
    <property type="evidence" value="ECO:0007669"/>
    <property type="project" value="UniProtKB-KW"/>
</dbReference>
<evidence type="ECO:0000313" key="6">
    <source>
        <dbReference type="EMBL" id="MRG58373.1"/>
    </source>
</evidence>
<comment type="caution">
    <text evidence="6">The sequence shown here is derived from an EMBL/GenBank/DDBJ whole genome shotgun (WGS) entry which is preliminary data.</text>
</comment>
<feature type="region of interest" description="Disordered" evidence="4">
    <location>
        <begin position="116"/>
        <end position="140"/>
    </location>
</feature>
<protein>
    <submittedName>
        <fullName evidence="6">M20/M25/M40 family metallo-hydrolase</fullName>
    </submittedName>
</protein>
<dbReference type="GO" id="GO:0008233">
    <property type="term" value="F:peptidase activity"/>
    <property type="evidence" value="ECO:0007669"/>
    <property type="project" value="UniProtKB-KW"/>
</dbReference>
<keyword evidence="3 6" id="KW-0378">Hydrolase</keyword>
<evidence type="ECO:0000256" key="1">
    <source>
        <dbReference type="ARBA" id="ARBA00022670"/>
    </source>
</evidence>
<sequence>MTNPQPAVPDDRTADETTEALRAAVQAGFPATVADLARLVRIPSVSWPAFDPAHVAESAQAVADLLRGTGVFELVEIHRAPVEGGDELGQPAVLAHRPARAGRPTVLLYAHHDVQPPGKDEDWETPPFEPTQRGDRLHGRGAADDKAGVMAHVGAIRALAEVAGDFDLGLSVFIEGEEEWASRSFGNFLREHREVLAADAIIVADSGNWNVSTPAITVALRGAVAFNLRIDTLAHASHSGMYGGAVPDAMLAAIRMLDSLWDADGAVAVEGLRGAGLEVPEYDDAQLRAETGLLDGVAPIGRGPILSRIWSEPAITVTGIDAPDVANASNTLVPGVRVRVSARIAPGQPADEAFAAIRAHLEANAPFGAKLRFEDVDTGEAFLVDTSGWAVEATRRAMADAWGVEPVEVGVGGSIPFIAELVEEFPGAQILVTGVEDPDSRAHSPNESLHLGVFQRALLAEALFLARLDAAPRPETGEPCGSGS</sequence>